<name>A0A1X0NZR0_9TRYP</name>
<feature type="compositionally biased region" description="Basic and acidic residues" evidence="1">
    <location>
        <begin position="233"/>
        <end position="250"/>
    </location>
</feature>
<keyword evidence="4" id="KW-1185">Reference proteome</keyword>
<dbReference type="AlphaFoldDB" id="A0A1X0NZR0"/>
<dbReference type="OrthoDB" id="271210at2759"/>
<protein>
    <recommendedName>
        <fullName evidence="5">Transmembrane protein</fullName>
    </recommendedName>
</protein>
<keyword evidence="2" id="KW-1133">Transmembrane helix</keyword>
<accession>A0A1X0NZR0</accession>
<sequence length="527" mass="58627">MRRGICQVAAAARAVGFSGCPSLRHSTTPVTTSTSTPTPSTPSTPGTSSTSSTVRSRAAVGSGSGVPPPRPPSYTPPEERPAGDASLQFRRSPSSSSSSLPSSSSSSSSVFNSSEAAGVRLGPGQAFAPELPRRPVPSKRYVDEAAANLETTSVFAGHSLLPDEDEAMTSNLATLRNSTQKIKKGDDSKEAPFIQARRRSSIFDSEDQVNSIEEDRKVEKESIPSVATLSGEKGNDATDEKSKRENEPTLQQMERDLRRLEYYQGSPQYPQLLQEFRDKYGVNNNEDVSKSDKFGDRLYTQEELSRGLEAQPIDYLRTTKKLKVELSSGPRAYDPVVVMQQHGVMQFQGYAFPPTIELGKLRDSDGNVVDTIEDKKLLKEHIRQNMSSDLKKRLDGGKDNHIVHRVLGLDAIQRRQVRAMLSDFDYADRHTAFHVMMSYPYTDWLHVFYMVMVGLALYNFQVRYGAYEFYDEYLGLDLRQVPTLKKPFLAVMTTLVMVVFLFKPLLIASIATTRFYRIALRRPIGPP</sequence>
<dbReference type="GeneID" id="39984234"/>
<feature type="region of interest" description="Disordered" evidence="1">
    <location>
        <begin position="19"/>
        <end position="116"/>
    </location>
</feature>
<feature type="compositionally biased region" description="Low complexity" evidence="1">
    <location>
        <begin position="26"/>
        <end position="53"/>
    </location>
</feature>
<keyword evidence="2" id="KW-0812">Transmembrane</keyword>
<dbReference type="Proteomes" id="UP000192257">
    <property type="component" value="Unassembled WGS sequence"/>
</dbReference>
<keyword evidence="2" id="KW-0472">Membrane</keyword>
<evidence type="ECO:0000256" key="1">
    <source>
        <dbReference type="SAM" id="MobiDB-lite"/>
    </source>
</evidence>
<reference evidence="3 4" key="1">
    <citation type="submission" date="2017-03" db="EMBL/GenBank/DDBJ databases">
        <title>An alternative strategy for trypanosome survival in the mammalian bloodstream revealed through genome and transcriptome analysis of the ubiquitous bovine parasite Trypanosoma (Megatrypanum) theileri.</title>
        <authorList>
            <person name="Kelly S."/>
            <person name="Ivens A."/>
            <person name="Mott A."/>
            <person name="O'Neill E."/>
            <person name="Emms D."/>
            <person name="Macleod O."/>
            <person name="Voorheis P."/>
            <person name="Matthews J."/>
            <person name="Matthews K."/>
            <person name="Carrington M."/>
        </authorList>
    </citation>
    <scope>NUCLEOTIDE SEQUENCE [LARGE SCALE GENOMIC DNA]</scope>
    <source>
        <strain evidence="3">Edinburgh</strain>
    </source>
</reference>
<evidence type="ECO:0008006" key="5">
    <source>
        <dbReference type="Google" id="ProtNLM"/>
    </source>
</evidence>
<dbReference type="VEuPathDB" id="TriTrypDB:TM35_000092150"/>
<feature type="region of interest" description="Disordered" evidence="1">
    <location>
        <begin position="199"/>
        <end position="250"/>
    </location>
</feature>
<dbReference type="RefSeq" id="XP_028884231.1">
    <property type="nucleotide sequence ID" value="XM_029024454.1"/>
</dbReference>
<feature type="transmembrane region" description="Helical" evidence="2">
    <location>
        <begin position="488"/>
        <end position="512"/>
    </location>
</feature>
<gene>
    <name evidence="3" type="ORF">TM35_000092150</name>
</gene>
<feature type="compositionally biased region" description="Pro residues" evidence="1">
    <location>
        <begin position="66"/>
        <end position="75"/>
    </location>
</feature>
<feature type="compositionally biased region" description="Low complexity" evidence="1">
    <location>
        <begin position="92"/>
        <end position="114"/>
    </location>
</feature>
<proteinExistence type="predicted"/>
<feature type="compositionally biased region" description="Basic and acidic residues" evidence="1">
    <location>
        <begin position="213"/>
        <end position="222"/>
    </location>
</feature>
<organism evidence="3 4">
    <name type="scientific">Trypanosoma theileri</name>
    <dbReference type="NCBI Taxonomy" id="67003"/>
    <lineage>
        <taxon>Eukaryota</taxon>
        <taxon>Discoba</taxon>
        <taxon>Euglenozoa</taxon>
        <taxon>Kinetoplastea</taxon>
        <taxon>Metakinetoplastina</taxon>
        <taxon>Trypanosomatida</taxon>
        <taxon>Trypanosomatidae</taxon>
        <taxon>Trypanosoma</taxon>
    </lineage>
</organism>
<evidence type="ECO:0000313" key="4">
    <source>
        <dbReference type="Proteomes" id="UP000192257"/>
    </source>
</evidence>
<evidence type="ECO:0000256" key="2">
    <source>
        <dbReference type="SAM" id="Phobius"/>
    </source>
</evidence>
<dbReference type="EMBL" id="NBCO01000009">
    <property type="protein sequence ID" value="ORC90165.1"/>
    <property type="molecule type" value="Genomic_DNA"/>
</dbReference>
<comment type="caution">
    <text evidence="3">The sequence shown here is derived from an EMBL/GenBank/DDBJ whole genome shotgun (WGS) entry which is preliminary data.</text>
</comment>
<evidence type="ECO:0000313" key="3">
    <source>
        <dbReference type="EMBL" id="ORC90165.1"/>
    </source>
</evidence>